<dbReference type="Proteomes" id="UP000306196">
    <property type="component" value="Unassembled WGS sequence"/>
</dbReference>
<proteinExistence type="predicted"/>
<name>A0A5R8KHR9_9BACT</name>
<dbReference type="OrthoDB" id="176168at2"/>
<gene>
    <name evidence="2" type="ORF">FEM03_03815</name>
</gene>
<dbReference type="GO" id="GO:0016787">
    <property type="term" value="F:hydrolase activity"/>
    <property type="evidence" value="ECO:0007669"/>
    <property type="project" value="InterPro"/>
</dbReference>
<accession>A0A5R8KHR9</accession>
<dbReference type="InterPro" id="IPR010496">
    <property type="entry name" value="AL/BT2_dom"/>
</dbReference>
<dbReference type="Pfam" id="PF06439">
    <property type="entry name" value="3keto-disac_hyd"/>
    <property type="match status" value="1"/>
</dbReference>
<organism evidence="2 3">
    <name type="scientific">Phragmitibacter flavus</name>
    <dbReference type="NCBI Taxonomy" id="2576071"/>
    <lineage>
        <taxon>Bacteria</taxon>
        <taxon>Pseudomonadati</taxon>
        <taxon>Verrucomicrobiota</taxon>
        <taxon>Verrucomicrobiia</taxon>
        <taxon>Verrucomicrobiales</taxon>
        <taxon>Verrucomicrobiaceae</taxon>
        <taxon>Phragmitibacter</taxon>
    </lineage>
</organism>
<evidence type="ECO:0000313" key="3">
    <source>
        <dbReference type="Proteomes" id="UP000306196"/>
    </source>
</evidence>
<dbReference type="AlphaFoldDB" id="A0A5R8KHR9"/>
<dbReference type="Gene3D" id="2.60.120.560">
    <property type="entry name" value="Exo-inulinase, domain 1"/>
    <property type="match status" value="1"/>
</dbReference>
<evidence type="ECO:0000259" key="1">
    <source>
        <dbReference type="Pfam" id="PF06439"/>
    </source>
</evidence>
<reference evidence="2 3" key="1">
    <citation type="submission" date="2019-05" db="EMBL/GenBank/DDBJ databases">
        <title>Verrucobacter flavum gen. nov., sp. nov. a new member of the family Verrucomicrobiaceae.</title>
        <authorList>
            <person name="Szuroczki S."/>
            <person name="Abbaszade G."/>
            <person name="Szabo A."/>
            <person name="Felfoldi T."/>
            <person name="Schumann P."/>
            <person name="Boka K."/>
            <person name="Keki Z."/>
            <person name="Toumi M."/>
            <person name="Toth E."/>
        </authorList>
    </citation>
    <scope>NUCLEOTIDE SEQUENCE [LARGE SCALE GENOMIC DNA]</scope>
    <source>
        <strain evidence="2 3">MG-N-17</strain>
    </source>
</reference>
<keyword evidence="3" id="KW-1185">Reference proteome</keyword>
<protein>
    <submittedName>
        <fullName evidence="2">DUF1080 domain-containing protein</fullName>
    </submittedName>
</protein>
<dbReference type="EMBL" id="VAUV01000003">
    <property type="protein sequence ID" value="TLD71863.1"/>
    <property type="molecule type" value="Genomic_DNA"/>
</dbReference>
<comment type="caution">
    <text evidence="2">The sequence shown here is derived from an EMBL/GenBank/DDBJ whole genome shotgun (WGS) entry which is preliminary data.</text>
</comment>
<evidence type="ECO:0000313" key="2">
    <source>
        <dbReference type="EMBL" id="TLD71863.1"/>
    </source>
</evidence>
<sequence length="251" mass="28171">MSSTNSTPIHSTSSIQTMIIRRAFLATLLLSSLSLNLVQAETDKDGFTPLFDGKTLNGWKNPYEWGKSEVVDGEIHLTADKKFFLITEKAYGDFVFEGDVHLPEGKANSGFIFRGLVEPNKVYGYQAEVDGDDNRKWSGGLYDEGRRMWFISPINLKLKKDATPEELAKQEAINKESIAAFRARAGDAFKRNDWNTYRITCKGNKITIEVNGVVTTDIEDSLDASGPIGIQHHGEKGATYRFRNLRIKELK</sequence>
<feature type="domain" description="3-keto-alpha-glucoside-1,2-lyase/3-keto-2-hydroxy-glucal hydratase" evidence="1">
    <location>
        <begin position="46"/>
        <end position="248"/>
    </location>
</feature>